<evidence type="ECO:0000256" key="4">
    <source>
        <dbReference type="ARBA" id="ARBA00022741"/>
    </source>
</evidence>
<dbReference type="AlphaFoldDB" id="A0A0N7HX19"/>
<dbReference type="RefSeq" id="WP_062545430.1">
    <property type="nucleotide sequence ID" value="NZ_CP012643.1"/>
</dbReference>
<sequence length="450" mass="50998">MSFKNFEGKLLLRVFLLLLSLSAPSIVITNGWAELLVFLVPLLLYQVYELYHFLRKAQEELNLFIEAIQYRDFSRYFSEKSTSPQLLSLRRGFNQINTTFKNINQEKETQHQHLQRILELVDTGILSYDLDSGEVVLMNEAMKKLLHLPFLKTIQGLVKRDPGLYAVVTRLPPGIPKIASIQTPSLERSTFKFMLSATVFQNEGRRYKLVAFQNVNDALEETESEAWQKLLNVMTHEIMNSIAPISSLADTLKNRLQETVVSGVSSHDLEDLEDGISTIKYRSQGLLKFAQTYRNLSKITTLSLEKIYVQDLFLNLRRLMLPSLAQKNIQLTLLLTEENLSLEADPNLLDQVLINLLVNAIDAVKEQPEPEITLAAYSAADGKVVVKISDNGTGMSKEVQEKIFIPFFSSKKNGSGIGLSLCKQIIMLHKGTIQVQSEEGKGTSFFLFFK</sequence>
<dbReference type="GO" id="GO:0005524">
    <property type="term" value="F:ATP binding"/>
    <property type="evidence" value="ECO:0007669"/>
    <property type="project" value="UniProtKB-KW"/>
</dbReference>
<dbReference type="PROSITE" id="PS50109">
    <property type="entry name" value="HIS_KIN"/>
    <property type="match status" value="1"/>
</dbReference>
<dbReference type="EC" id="2.7.13.3" evidence="2"/>
<keyword evidence="6" id="KW-0067">ATP-binding</keyword>
<evidence type="ECO:0000313" key="9">
    <source>
        <dbReference type="EMBL" id="ALJ00817.1"/>
    </source>
</evidence>
<name>A0A0N7HX19_9BACT</name>
<dbReference type="Pfam" id="PF02518">
    <property type="entry name" value="HATPase_c"/>
    <property type="match status" value="1"/>
</dbReference>
<dbReference type="KEGG" id="rti:DC20_19790"/>
<evidence type="ECO:0000256" key="2">
    <source>
        <dbReference type="ARBA" id="ARBA00012438"/>
    </source>
</evidence>
<keyword evidence="4" id="KW-0547">Nucleotide-binding</keyword>
<keyword evidence="7" id="KW-0902">Two-component regulatory system</keyword>
<evidence type="ECO:0000259" key="8">
    <source>
        <dbReference type="PROSITE" id="PS50109"/>
    </source>
</evidence>
<dbReference type="InterPro" id="IPR004358">
    <property type="entry name" value="Sig_transdc_His_kin-like_C"/>
</dbReference>
<protein>
    <recommendedName>
        <fullName evidence="2">histidine kinase</fullName>
        <ecNumber evidence="2">2.7.13.3</ecNumber>
    </recommendedName>
</protein>
<proteinExistence type="predicted"/>
<evidence type="ECO:0000256" key="5">
    <source>
        <dbReference type="ARBA" id="ARBA00022777"/>
    </source>
</evidence>
<keyword evidence="5 9" id="KW-0418">Kinase</keyword>
<dbReference type="GO" id="GO:0000160">
    <property type="term" value="P:phosphorelay signal transduction system"/>
    <property type="evidence" value="ECO:0007669"/>
    <property type="project" value="UniProtKB-KW"/>
</dbReference>
<keyword evidence="10" id="KW-1185">Reference proteome</keyword>
<dbReference type="InterPro" id="IPR036890">
    <property type="entry name" value="HATPase_C_sf"/>
</dbReference>
<dbReference type="InterPro" id="IPR003594">
    <property type="entry name" value="HATPase_dom"/>
</dbReference>
<evidence type="ECO:0000256" key="7">
    <source>
        <dbReference type="ARBA" id="ARBA00023012"/>
    </source>
</evidence>
<feature type="domain" description="Histidine kinase" evidence="8">
    <location>
        <begin position="233"/>
        <end position="450"/>
    </location>
</feature>
<dbReference type="PRINTS" id="PR00344">
    <property type="entry name" value="BCTRLSENSOR"/>
</dbReference>
<dbReference type="PANTHER" id="PTHR43065:SF46">
    <property type="entry name" value="C4-DICARBOXYLATE TRANSPORT SENSOR PROTEIN DCTB"/>
    <property type="match status" value="1"/>
</dbReference>
<evidence type="ECO:0000256" key="3">
    <source>
        <dbReference type="ARBA" id="ARBA00022679"/>
    </source>
</evidence>
<dbReference type="InterPro" id="IPR005467">
    <property type="entry name" value="His_kinase_dom"/>
</dbReference>
<evidence type="ECO:0000256" key="1">
    <source>
        <dbReference type="ARBA" id="ARBA00000085"/>
    </source>
</evidence>
<dbReference type="PANTHER" id="PTHR43065">
    <property type="entry name" value="SENSOR HISTIDINE KINASE"/>
    <property type="match status" value="1"/>
</dbReference>
<comment type="catalytic activity">
    <reaction evidence="1">
        <text>ATP + protein L-histidine = ADP + protein N-phospho-L-histidine.</text>
        <dbReference type="EC" id="2.7.13.3"/>
    </reaction>
</comment>
<dbReference type="SMART" id="SM00387">
    <property type="entry name" value="HATPase_c"/>
    <property type="match status" value="1"/>
</dbReference>
<keyword evidence="3" id="KW-0808">Transferase</keyword>
<dbReference type="Gene3D" id="3.30.565.10">
    <property type="entry name" value="Histidine kinase-like ATPase, C-terminal domain"/>
    <property type="match status" value="1"/>
</dbReference>
<dbReference type="OrthoDB" id="1931120at2"/>
<evidence type="ECO:0000256" key="6">
    <source>
        <dbReference type="ARBA" id="ARBA00022840"/>
    </source>
</evidence>
<accession>A0A0N7HX19</accession>
<dbReference type="Proteomes" id="UP000061382">
    <property type="component" value="Chromosome"/>
</dbReference>
<dbReference type="EMBL" id="CP012643">
    <property type="protein sequence ID" value="ALJ00817.1"/>
    <property type="molecule type" value="Genomic_DNA"/>
</dbReference>
<dbReference type="SUPFAM" id="SSF55874">
    <property type="entry name" value="ATPase domain of HSP90 chaperone/DNA topoisomerase II/histidine kinase"/>
    <property type="match status" value="1"/>
</dbReference>
<evidence type="ECO:0000313" key="10">
    <source>
        <dbReference type="Proteomes" id="UP000061382"/>
    </source>
</evidence>
<organism evidence="9 10">
    <name type="scientific">Rufibacter tibetensis</name>
    <dbReference type="NCBI Taxonomy" id="512763"/>
    <lineage>
        <taxon>Bacteria</taxon>
        <taxon>Pseudomonadati</taxon>
        <taxon>Bacteroidota</taxon>
        <taxon>Cytophagia</taxon>
        <taxon>Cytophagales</taxon>
        <taxon>Hymenobacteraceae</taxon>
        <taxon>Rufibacter</taxon>
    </lineage>
</organism>
<dbReference type="PATRIC" id="fig|512763.3.peg.4347"/>
<reference evidence="9 10" key="1">
    <citation type="submission" date="2015-08" db="EMBL/GenBank/DDBJ databases">
        <title>Complete genome sequence of Rufibacter tibetensis strain 1351t, a radiation-resistant bacterium from tibet plateau.</title>
        <authorList>
            <person name="Dai J."/>
        </authorList>
    </citation>
    <scope>NUCLEOTIDE SEQUENCE [LARGE SCALE GENOMIC DNA]</scope>
    <source>
        <strain evidence="9 10">1351</strain>
    </source>
</reference>
<dbReference type="STRING" id="512763.DC20_19790"/>
<dbReference type="GO" id="GO:0004673">
    <property type="term" value="F:protein histidine kinase activity"/>
    <property type="evidence" value="ECO:0007669"/>
    <property type="project" value="UniProtKB-EC"/>
</dbReference>
<gene>
    <name evidence="9" type="ORF">DC20_19790</name>
</gene>